<feature type="domain" description="Peptidoglycan binding-like" evidence="2">
    <location>
        <begin position="88"/>
        <end position="142"/>
    </location>
</feature>
<feature type="domain" description="Transglycosylase SLT" evidence="3">
    <location>
        <begin position="23"/>
        <end position="65"/>
    </location>
</feature>
<dbReference type="Proteomes" id="UP000500826">
    <property type="component" value="Chromosome"/>
</dbReference>
<dbReference type="Gene3D" id="1.10.101.10">
    <property type="entry name" value="PGBD-like superfamily/PGBD"/>
    <property type="match status" value="1"/>
</dbReference>
<dbReference type="PANTHER" id="PTHR30163:SF8">
    <property type="entry name" value="LYTIC MUREIN TRANSGLYCOSYLASE"/>
    <property type="match status" value="1"/>
</dbReference>
<reference evidence="4 5" key="2">
    <citation type="submission" date="2020-05" db="EMBL/GenBank/DDBJ databases">
        <authorList>
            <person name="Khan S.A."/>
            <person name="Jeon C.O."/>
            <person name="Chun B.H."/>
        </authorList>
    </citation>
    <scope>NUCLEOTIDE SEQUENCE [LARGE SCALE GENOMIC DNA]</scope>
    <source>
        <strain evidence="4 5">H242</strain>
    </source>
</reference>
<dbReference type="InterPro" id="IPR036366">
    <property type="entry name" value="PGBDSf"/>
</dbReference>
<dbReference type="Pfam" id="PF13406">
    <property type="entry name" value="SLT_2"/>
    <property type="match status" value="1"/>
</dbReference>
<dbReference type="PANTHER" id="PTHR30163">
    <property type="entry name" value="MEMBRANE-BOUND LYTIC MUREIN TRANSGLYCOSYLASE B"/>
    <property type="match status" value="1"/>
</dbReference>
<evidence type="ECO:0000259" key="2">
    <source>
        <dbReference type="Pfam" id="PF01471"/>
    </source>
</evidence>
<feature type="compositionally biased region" description="Basic residues" evidence="1">
    <location>
        <begin position="1"/>
        <end position="15"/>
    </location>
</feature>
<dbReference type="InterPro" id="IPR031304">
    <property type="entry name" value="SLT_2"/>
</dbReference>
<reference evidence="4 5" key="1">
    <citation type="submission" date="2020-05" db="EMBL/GenBank/DDBJ databases">
        <title>Ramlibacter rhizophilus sp. nov., isolated from rhizosphere soil of national flower Mugunghwa from South Korea.</title>
        <authorList>
            <person name="Zheng-Fei Y."/>
            <person name="Huan T."/>
        </authorList>
    </citation>
    <scope>NUCLEOTIDE SEQUENCE [LARGE SCALE GENOMIC DNA]</scope>
    <source>
        <strain evidence="4 5">H242</strain>
    </source>
</reference>
<feature type="region of interest" description="Disordered" evidence="1">
    <location>
        <begin position="1"/>
        <end position="35"/>
    </location>
</feature>
<evidence type="ECO:0008006" key="6">
    <source>
        <dbReference type="Google" id="ProtNLM"/>
    </source>
</evidence>
<dbReference type="SUPFAM" id="SSF47090">
    <property type="entry name" value="PGBD-like"/>
    <property type="match status" value="1"/>
</dbReference>
<gene>
    <name evidence="4" type="ORF">HK414_07525</name>
</gene>
<dbReference type="InterPro" id="IPR043426">
    <property type="entry name" value="MltB-like"/>
</dbReference>
<protein>
    <recommendedName>
        <fullName evidence="6">Peptidoglycan-binding protein</fullName>
    </recommendedName>
</protein>
<dbReference type="InterPro" id="IPR002477">
    <property type="entry name" value="Peptidoglycan-bd-like"/>
</dbReference>
<keyword evidence="5" id="KW-1185">Reference proteome</keyword>
<dbReference type="EMBL" id="CP053418">
    <property type="protein sequence ID" value="QJW83893.1"/>
    <property type="molecule type" value="Genomic_DNA"/>
</dbReference>
<dbReference type="InterPro" id="IPR036365">
    <property type="entry name" value="PGBD-like_sf"/>
</dbReference>
<proteinExistence type="predicted"/>
<dbReference type="Gene3D" id="1.10.530.10">
    <property type="match status" value="1"/>
</dbReference>
<accession>A0ABX6P1G0</accession>
<sequence length="145" mass="15616">MGRRRVAGGGQRRRAAAAAGGRRPDAGAVLPGGPARPRLLASTNFTTIFRYNNSERYVMEVAVLANKLAGGPGIVTPWPTDDPGLARAEIRALQEWLVQRGHVLVTADGVMGRNTRDAIEAERAKKGLPPGRRVGQRTMQLLMQP</sequence>
<evidence type="ECO:0000259" key="3">
    <source>
        <dbReference type="Pfam" id="PF13406"/>
    </source>
</evidence>
<dbReference type="SUPFAM" id="SSF53955">
    <property type="entry name" value="Lysozyme-like"/>
    <property type="match status" value="1"/>
</dbReference>
<evidence type="ECO:0000313" key="4">
    <source>
        <dbReference type="EMBL" id="QJW83893.1"/>
    </source>
</evidence>
<evidence type="ECO:0000256" key="1">
    <source>
        <dbReference type="SAM" id="MobiDB-lite"/>
    </source>
</evidence>
<dbReference type="Pfam" id="PF01471">
    <property type="entry name" value="PG_binding_1"/>
    <property type="match status" value="1"/>
</dbReference>
<evidence type="ECO:0000313" key="5">
    <source>
        <dbReference type="Proteomes" id="UP000500826"/>
    </source>
</evidence>
<dbReference type="InterPro" id="IPR023346">
    <property type="entry name" value="Lysozyme-like_dom_sf"/>
</dbReference>
<organism evidence="4 5">
    <name type="scientific">Ramlibacter terrae</name>
    <dbReference type="NCBI Taxonomy" id="2732511"/>
    <lineage>
        <taxon>Bacteria</taxon>
        <taxon>Pseudomonadati</taxon>
        <taxon>Pseudomonadota</taxon>
        <taxon>Betaproteobacteria</taxon>
        <taxon>Burkholderiales</taxon>
        <taxon>Comamonadaceae</taxon>
        <taxon>Ramlibacter</taxon>
    </lineage>
</organism>
<name>A0ABX6P1G0_9BURK</name>